<sequence length="60" mass="7047">MSRVRPVSQLADFSLHLTSKRPVKGEYSPALTRIFFLFFLSFSFLFWDGRRPSDHLQILS</sequence>
<protein>
    <submittedName>
        <fullName evidence="2">Uncharacterized protein</fullName>
    </submittedName>
</protein>
<evidence type="ECO:0000313" key="3">
    <source>
        <dbReference type="Proteomes" id="UP000276215"/>
    </source>
</evidence>
<keyword evidence="1" id="KW-0472">Membrane</keyword>
<keyword evidence="3" id="KW-1185">Reference proteome</keyword>
<reference evidence="2 3" key="1">
    <citation type="journal article" date="2018" name="Nat. Ecol. Evol.">
        <title>Pezizomycetes genomes reveal the molecular basis of ectomycorrhizal truffle lifestyle.</title>
        <authorList>
            <person name="Murat C."/>
            <person name="Payen T."/>
            <person name="Noel B."/>
            <person name="Kuo A."/>
            <person name="Morin E."/>
            <person name="Chen J."/>
            <person name="Kohler A."/>
            <person name="Krizsan K."/>
            <person name="Balestrini R."/>
            <person name="Da Silva C."/>
            <person name="Montanini B."/>
            <person name="Hainaut M."/>
            <person name="Levati E."/>
            <person name="Barry K.W."/>
            <person name="Belfiori B."/>
            <person name="Cichocki N."/>
            <person name="Clum A."/>
            <person name="Dockter R.B."/>
            <person name="Fauchery L."/>
            <person name="Guy J."/>
            <person name="Iotti M."/>
            <person name="Le Tacon F."/>
            <person name="Lindquist E.A."/>
            <person name="Lipzen A."/>
            <person name="Malagnac F."/>
            <person name="Mello A."/>
            <person name="Molinier V."/>
            <person name="Miyauchi S."/>
            <person name="Poulain J."/>
            <person name="Riccioni C."/>
            <person name="Rubini A."/>
            <person name="Sitrit Y."/>
            <person name="Splivallo R."/>
            <person name="Traeger S."/>
            <person name="Wang M."/>
            <person name="Zifcakova L."/>
            <person name="Wipf D."/>
            <person name="Zambonelli A."/>
            <person name="Paolocci F."/>
            <person name="Nowrousian M."/>
            <person name="Ottonello S."/>
            <person name="Baldrian P."/>
            <person name="Spatafora J.W."/>
            <person name="Henrissat B."/>
            <person name="Nagy L.G."/>
            <person name="Aury J.M."/>
            <person name="Wincker P."/>
            <person name="Grigoriev I.V."/>
            <person name="Bonfante P."/>
            <person name="Martin F.M."/>
        </authorList>
    </citation>
    <scope>NUCLEOTIDE SEQUENCE [LARGE SCALE GENOMIC DNA]</scope>
    <source>
        <strain evidence="2 3">120613-1</strain>
    </source>
</reference>
<evidence type="ECO:0000313" key="2">
    <source>
        <dbReference type="EMBL" id="RPA94269.1"/>
    </source>
</evidence>
<keyword evidence="1" id="KW-0812">Transmembrane</keyword>
<dbReference type="AlphaFoldDB" id="A0A3N4J7L2"/>
<dbReference type="EMBL" id="ML120439">
    <property type="protein sequence ID" value="RPA94269.1"/>
    <property type="molecule type" value="Genomic_DNA"/>
</dbReference>
<organism evidence="2 3">
    <name type="scientific">Choiromyces venosus 120613-1</name>
    <dbReference type="NCBI Taxonomy" id="1336337"/>
    <lineage>
        <taxon>Eukaryota</taxon>
        <taxon>Fungi</taxon>
        <taxon>Dikarya</taxon>
        <taxon>Ascomycota</taxon>
        <taxon>Pezizomycotina</taxon>
        <taxon>Pezizomycetes</taxon>
        <taxon>Pezizales</taxon>
        <taxon>Tuberaceae</taxon>
        <taxon>Choiromyces</taxon>
    </lineage>
</organism>
<accession>A0A3N4J7L2</accession>
<name>A0A3N4J7L2_9PEZI</name>
<proteinExistence type="predicted"/>
<dbReference type="Proteomes" id="UP000276215">
    <property type="component" value="Unassembled WGS sequence"/>
</dbReference>
<keyword evidence="1" id="KW-1133">Transmembrane helix</keyword>
<feature type="transmembrane region" description="Helical" evidence="1">
    <location>
        <begin position="30"/>
        <end position="47"/>
    </location>
</feature>
<evidence type="ECO:0000256" key="1">
    <source>
        <dbReference type="SAM" id="Phobius"/>
    </source>
</evidence>
<gene>
    <name evidence="2" type="ORF">L873DRAFT_1441619</name>
</gene>